<reference evidence="10" key="1">
    <citation type="submission" date="2021-03" db="EMBL/GenBank/DDBJ databases">
        <title>Acanthopleuribacteraceae sp. M133.</title>
        <authorList>
            <person name="Wang G."/>
        </authorList>
    </citation>
    <scope>NUCLEOTIDE SEQUENCE</scope>
    <source>
        <strain evidence="10">M133</strain>
    </source>
</reference>
<dbReference type="KEGG" id="scor:J3U87_30775"/>
<dbReference type="SUPFAM" id="SSF56112">
    <property type="entry name" value="Protein kinase-like (PK-like)"/>
    <property type="match status" value="1"/>
</dbReference>
<dbReference type="PROSITE" id="PS50005">
    <property type="entry name" value="TPR"/>
    <property type="match status" value="1"/>
</dbReference>
<protein>
    <submittedName>
        <fullName evidence="10">Serine/threonine protein kinase</fullName>
    </submittedName>
</protein>
<sequence>MQPDLNRMREVHRVYKQAIAMPVHARLKLLESWQERDPDLYDMVMALLDSADQVERYSREALAPPRAGDRLGSYRLEQEIGQGGTGLVFLAVREDDTGLQVAIKILKRGMDTEHIVRRFTQERQILAALNHPSIAQLYDAGSTADGLPYFVMEYVDGEPIDQYCARLELSRDDRLKLFAKVSDAVSFAHQNLVIHRDLKPANILVTRDGDPKLLDFGISGLLDPTTGAPRTATDMNERMMTLEYASPEQLRGERLGTATDIFSLGVILYKLLTGRRPFRFPSREPFLAARLICETPPLRPSAVDPEEDGESKADPSFEPGKRSRLGRMLRKGSDIDNIALKALHSEPGERYASVEQFSEDIHRYFRGLPILARTRSVSYRIRKYLVRNRWVLAMTTAFFATVSSFALYTLHLQRQTARERDTAEQALLFLTELFEVNNPDRSKGESVTAKELLDRGAAEIRSEMGDRPQARARLLHSMGTAYHGLGLYPSAIQLYETALRDLRGATGSKNKEVAQLLEDLAYSYRLASMLDLVEPTLKEALKIRIALHGEADLRVSNTLHSLGSFNLEMSRFQEAESYYTRAYDIRHKILASDHPTLGDSLNALAIVDTIKGDYRAAEKKYRQVEHIDRQVGGPFSRNLGLVLANLGLLYFDQGLYDQALNLFQEAVAIDRKLLDQNHPYLGQSISNLGRLLRAMKRYPEAEPLLEEALELWTKHLEPGHYYFAMGKTRLGTLYMDTQRHDEAERLFREALVVALTHYGEDHVRTAYTQIRLAELLYLRGQYGEAEPLARSAMSIYRRSYIGDNYRTASAENVLGATLAGQGRHEEARPLLEHSHEVLKKVQPNGEDTAKAERRVARHLADDSTP</sequence>
<dbReference type="InterPro" id="IPR011009">
    <property type="entry name" value="Kinase-like_dom_sf"/>
</dbReference>
<dbReference type="GO" id="GO:0005524">
    <property type="term" value="F:ATP binding"/>
    <property type="evidence" value="ECO:0007669"/>
    <property type="project" value="UniProtKB-UniRule"/>
</dbReference>
<feature type="transmembrane region" description="Helical" evidence="8">
    <location>
        <begin position="390"/>
        <end position="410"/>
    </location>
</feature>
<dbReference type="Pfam" id="PF13424">
    <property type="entry name" value="TPR_12"/>
    <property type="match status" value="3"/>
</dbReference>
<proteinExistence type="predicted"/>
<dbReference type="CDD" id="cd14014">
    <property type="entry name" value="STKc_PknB_like"/>
    <property type="match status" value="1"/>
</dbReference>
<dbReference type="Proteomes" id="UP000663929">
    <property type="component" value="Chromosome"/>
</dbReference>
<feature type="domain" description="Protein kinase" evidence="9">
    <location>
        <begin position="74"/>
        <end position="365"/>
    </location>
</feature>
<dbReference type="InterPro" id="IPR008271">
    <property type="entry name" value="Ser/Thr_kinase_AS"/>
</dbReference>
<dbReference type="Pfam" id="PF00069">
    <property type="entry name" value="Pkinase"/>
    <property type="match status" value="1"/>
</dbReference>
<evidence type="ECO:0000313" key="11">
    <source>
        <dbReference type="Proteomes" id="UP000663929"/>
    </source>
</evidence>
<keyword evidence="8" id="KW-1133">Transmembrane helix</keyword>
<accession>A0A8A4TIY7</accession>
<evidence type="ECO:0000256" key="3">
    <source>
        <dbReference type="ARBA" id="ARBA00022777"/>
    </source>
</evidence>
<dbReference type="InterPro" id="IPR019734">
    <property type="entry name" value="TPR_rpt"/>
</dbReference>
<keyword evidence="4 6" id="KW-0067">ATP-binding</keyword>
<feature type="region of interest" description="Disordered" evidence="7">
    <location>
        <begin position="841"/>
        <end position="865"/>
    </location>
</feature>
<dbReference type="InterPro" id="IPR000719">
    <property type="entry name" value="Prot_kinase_dom"/>
</dbReference>
<evidence type="ECO:0000256" key="4">
    <source>
        <dbReference type="ARBA" id="ARBA00022840"/>
    </source>
</evidence>
<dbReference type="Gene3D" id="1.25.40.10">
    <property type="entry name" value="Tetratricopeptide repeat domain"/>
    <property type="match status" value="3"/>
</dbReference>
<keyword evidence="1" id="KW-0808">Transferase</keyword>
<name>A0A8A4TIY7_SULCO</name>
<dbReference type="EMBL" id="CP071793">
    <property type="protein sequence ID" value="QTD49989.1"/>
    <property type="molecule type" value="Genomic_DNA"/>
</dbReference>
<evidence type="ECO:0000256" key="7">
    <source>
        <dbReference type="SAM" id="MobiDB-lite"/>
    </source>
</evidence>
<gene>
    <name evidence="10" type="ORF">J3U87_30775</name>
</gene>
<evidence type="ECO:0000256" key="8">
    <source>
        <dbReference type="SAM" id="Phobius"/>
    </source>
</evidence>
<keyword evidence="11" id="KW-1185">Reference proteome</keyword>
<dbReference type="SMART" id="SM00028">
    <property type="entry name" value="TPR"/>
    <property type="match status" value="9"/>
</dbReference>
<keyword evidence="10" id="KW-0723">Serine/threonine-protein kinase</keyword>
<feature type="compositionally biased region" description="Basic and acidic residues" evidence="7">
    <location>
        <begin position="847"/>
        <end position="865"/>
    </location>
</feature>
<dbReference type="PROSITE" id="PS00107">
    <property type="entry name" value="PROTEIN_KINASE_ATP"/>
    <property type="match status" value="1"/>
</dbReference>
<evidence type="ECO:0000256" key="1">
    <source>
        <dbReference type="ARBA" id="ARBA00022679"/>
    </source>
</evidence>
<keyword evidence="3 10" id="KW-0418">Kinase</keyword>
<dbReference type="PROSITE" id="PS00108">
    <property type="entry name" value="PROTEIN_KINASE_ST"/>
    <property type="match status" value="1"/>
</dbReference>
<feature type="repeat" description="TPR" evidence="5">
    <location>
        <begin position="640"/>
        <end position="673"/>
    </location>
</feature>
<dbReference type="PROSITE" id="PS50293">
    <property type="entry name" value="TPR_REGION"/>
    <property type="match status" value="1"/>
</dbReference>
<dbReference type="RefSeq" id="WP_237379620.1">
    <property type="nucleotide sequence ID" value="NZ_CP071793.1"/>
</dbReference>
<evidence type="ECO:0000313" key="10">
    <source>
        <dbReference type="EMBL" id="QTD49989.1"/>
    </source>
</evidence>
<dbReference type="PROSITE" id="PS50011">
    <property type="entry name" value="PROTEIN_KINASE_DOM"/>
    <property type="match status" value="1"/>
</dbReference>
<dbReference type="InterPro" id="IPR011990">
    <property type="entry name" value="TPR-like_helical_dom_sf"/>
</dbReference>
<keyword evidence="8" id="KW-0812">Transmembrane</keyword>
<keyword evidence="2 6" id="KW-0547">Nucleotide-binding</keyword>
<dbReference type="InterPro" id="IPR017441">
    <property type="entry name" value="Protein_kinase_ATP_BS"/>
</dbReference>
<evidence type="ECO:0000256" key="5">
    <source>
        <dbReference type="PROSITE-ProRule" id="PRU00339"/>
    </source>
</evidence>
<dbReference type="Pfam" id="PF13374">
    <property type="entry name" value="TPR_10"/>
    <property type="match status" value="1"/>
</dbReference>
<evidence type="ECO:0000256" key="2">
    <source>
        <dbReference type="ARBA" id="ARBA00022741"/>
    </source>
</evidence>
<dbReference type="SMART" id="SM00220">
    <property type="entry name" value="S_TKc"/>
    <property type="match status" value="1"/>
</dbReference>
<dbReference type="PANTHER" id="PTHR43289">
    <property type="entry name" value="MITOGEN-ACTIVATED PROTEIN KINASE KINASE KINASE 20-RELATED"/>
    <property type="match status" value="1"/>
</dbReference>
<dbReference type="Gene3D" id="3.30.200.20">
    <property type="entry name" value="Phosphorylase Kinase, domain 1"/>
    <property type="match status" value="1"/>
</dbReference>
<evidence type="ECO:0000259" key="9">
    <source>
        <dbReference type="PROSITE" id="PS50011"/>
    </source>
</evidence>
<dbReference type="GO" id="GO:0004674">
    <property type="term" value="F:protein serine/threonine kinase activity"/>
    <property type="evidence" value="ECO:0007669"/>
    <property type="project" value="UniProtKB-KW"/>
</dbReference>
<dbReference type="PANTHER" id="PTHR43289:SF34">
    <property type="entry name" value="SERINE_THREONINE-PROTEIN KINASE YBDM-RELATED"/>
    <property type="match status" value="1"/>
</dbReference>
<feature type="binding site" evidence="6">
    <location>
        <position position="104"/>
    </location>
    <ligand>
        <name>ATP</name>
        <dbReference type="ChEBI" id="CHEBI:30616"/>
    </ligand>
</feature>
<keyword evidence="8" id="KW-0472">Membrane</keyword>
<evidence type="ECO:0000256" key="6">
    <source>
        <dbReference type="PROSITE-ProRule" id="PRU10141"/>
    </source>
</evidence>
<feature type="compositionally biased region" description="Basic and acidic residues" evidence="7">
    <location>
        <begin position="310"/>
        <end position="321"/>
    </location>
</feature>
<organism evidence="10 11">
    <name type="scientific">Sulfidibacter corallicola</name>
    <dbReference type="NCBI Taxonomy" id="2818388"/>
    <lineage>
        <taxon>Bacteria</taxon>
        <taxon>Pseudomonadati</taxon>
        <taxon>Acidobacteriota</taxon>
        <taxon>Holophagae</taxon>
        <taxon>Acanthopleuribacterales</taxon>
        <taxon>Acanthopleuribacteraceae</taxon>
        <taxon>Sulfidibacter</taxon>
    </lineage>
</organism>
<dbReference type="Gene3D" id="1.10.510.10">
    <property type="entry name" value="Transferase(Phosphotransferase) domain 1"/>
    <property type="match status" value="1"/>
</dbReference>
<dbReference type="AlphaFoldDB" id="A0A8A4TIY7"/>
<keyword evidence="5" id="KW-0802">TPR repeat</keyword>
<dbReference type="SUPFAM" id="SSF48452">
    <property type="entry name" value="TPR-like"/>
    <property type="match status" value="3"/>
</dbReference>
<feature type="region of interest" description="Disordered" evidence="7">
    <location>
        <begin position="298"/>
        <end position="323"/>
    </location>
</feature>